<dbReference type="AlphaFoldDB" id="G9ZN25"/>
<dbReference type="EMBL" id="AGEY01000048">
    <property type="protein sequence ID" value="EHL99121.1"/>
    <property type="molecule type" value="Genomic_DNA"/>
</dbReference>
<comment type="caution">
    <text evidence="1">The sequence shown here is derived from an EMBL/GenBank/DDBJ whole genome shotgun (WGS) entry which is preliminary data.</text>
</comment>
<gene>
    <name evidence="1" type="ORF">HMPREF9103_01126</name>
</gene>
<name>G9ZN25_9LACO</name>
<accession>G9ZN25</accession>
<sequence length="42" mass="5037">MQKDRHKTKSFARSLLFRKLSDQLIRQQASVCLPNIKPNEFY</sequence>
<dbReference type="Proteomes" id="UP000004625">
    <property type="component" value="Unassembled WGS sequence"/>
</dbReference>
<dbReference type="HOGENOM" id="CLU_3253290_0_0_9"/>
<reference evidence="1 2" key="1">
    <citation type="submission" date="2011-09" db="EMBL/GenBank/DDBJ databases">
        <authorList>
            <person name="Weinstock G."/>
            <person name="Sodergren E."/>
            <person name="Clifton S."/>
            <person name="Fulton L."/>
            <person name="Fulton B."/>
            <person name="Courtney L."/>
            <person name="Fronick C."/>
            <person name="Harrison M."/>
            <person name="Strong C."/>
            <person name="Farmer C."/>
            <person name="Delahaunty K."/>
            <person name="Markovic C."/>
            <person name="Hall O."/>
            <person name="Minx P."/>
            <person name="Tomlinson C."/>
            <person name="Mitreva M."/>
            <person name="Hou S."/>
            <person name="Chen J."/>
            <person name="Wollam A."/>
            <person name="Pepin K.H."/>
            <person name="Johnson M."/>
            <person name="Bhonagiri V."/>
            <person name="Zhang X."/>
            <person name="Suruliraj S."/>
            <person name="Warren W."/>
            <person name="Chinwalla A."/>
            <person name="Mardis E.R."/>
            <person name="Wilson R.K."/>
        </authorList>
    </citation>
    <scope>NUCLEOTIDE SEQUENCE [LARGE SCALE GENOMIC DNA]</scope>
    <source>
        <strain evidence="1 2">F0439</strain>
    </source>
</reference>
<evidence type="ECO:0000313" key="2">
    <source>
        <dbReference type="Proteomes" id="UP000004625"/>
    </source>
</evidence>
<dbReference type="PATRIC" id="fig|797515.3.peg.1047"/>
<dbReference type="STRING" id="797515.HMPREF9103_01126"/>
<keyword evidence="2" id="KW-1185">Reference proteome</keyword>
<protein>
    <submittedName>
        <fullName evidence="1">Uncharacterized protein</fullName>
    </submittedName>
</protein>
<evidence type="ECO:0000313" key="1">
    <source>
        <dbReference type="EMBL" id="EHL99121.1"/>
    </source>
</evidence>
<proteinExistence type="predicted"/>
<organism evidence="1 2">
    <name type="scientific">Lentilactobacillus parafarraginis F0439</name>
    <dbReference type="NCBI Taxonomy" id="797515"/>
    <lineage>
        <taxon>Bacteria</taxon>
        <taxon>Bacillati</taxon>
        <taxon>Bacillota</taxon>
        <taxon>Bacilli</taxon>
        <taxon>Lactobacillales</taxon>
        <taxon>Lactobacillaceae</taxon>
        <taxon>Lentilactobacillus</taxon>
    </lineage>
</organism>